<proteinExistence type="predicted"/>
<dbReference type="AlphaFoldDB" id="A0A0A9A635"/>
<protein>
    <submittedName>
        <fullName evidence="1">Uncharacterized protein</fullName>
    </submittedName>
</protein>
<dbReference type="EMBL" id="GBRH01252487">
    <property type="protein sequence ID" value="JAD45408.1"/>
    <property type="molecule type" value="Transcribed_RNA"/>
</dbReference>
<reference evidence="1" key="1">
    <citation type="submission" date="2014-09" db="EMBL/GenBank/DDBJ databases">
        <authorList>
            <person name="Magalhaes I.L.F."/>
            <person name="Oliveira U."/>
            <person name="Santos F.R."/>
            <person name="Vidigal T.H.D.A."/>
            <person name="Brescovit A.D."/>
            <person name="Santos A.J."/>
        </authorList>
    </citation>
    <scope>NUCLEOTIDE SEQUENCE</scope>
    <source>
        <tissue evidence="1">Shoot tissue taken approximately 20 cm above the soil surface</tissue>
    </source>
</reference>
<sequence length="33" mass="3511">MYVELVGARRRISRRAPGIVGGTCAYVAGRSST</sequence>
<organism evidence="1">
    <name type="scientific">Arundo donax</name>
    <name type="common">Giant reed</name>
    <name type="synonym">Donax arundinaceus</name>
    <dbReference type="NCBI Taxonomy" id="35708"/>
    <lineage>
        <taxon>Eukaryota</taxon>
        <taxon>Viridiplantae</taxon>
        <taxon>Streptophyta</taxon>
        <taxon>Embryophyta</taxon>
        <taxon>Tracheophyta</taxon>
        <taxon>Spermatophyta</taxon>
        <taxon>Magnoliopsida</taxon>
        <taxon>Liliopsida</taxon>
        <taxon>Poales</taxon>
        <taxon>Poaceae</taxon>
        <taxon>PACMAD clade</taxon>
        <taxon>Arundinoideae</taxon>
        <taxon>Arundineae</taxon>
        <taxon>Arundo</taxon>
    </lineage>
</organism>
<name>A0A0A9A635_ARUDO</name>
<evidence type="ECO:0000313" key="1">
    <source>
        <dbReference type="EMBL" id="JAD45408.1"/>
    </source>
</evidence>
<accession>A0A0A9A635</accession>
<reference evidence="1" key="2">
    <citation type="journal article" date="2015" name="Data Brief">
        <title>Shoot transcriptome of the giant reed, Arundo donax.</title>
        <authorList>
            <person name="Barrero R.A."/>
            <person name="Guerrero F.D."/>
            <person name="Moolhuijzen P."/>
            <person name="Goolsby J.A."/>
            <person name="Tidwell J."/>
            <person name="Bellgard S.E."/>
            <person name="Bellgard M.I."/>
        </authorList>
    </citation>
    <scope>NUCLEOTIDE SEQUENCE</scope>
    <source>
        <tissue evidence="1">Shoot tissue taken approximately 20 cm above the soil surface</tissue>
    </source>
</reference>